<dbReference type="Gene3D" id="3.30.160.670">
    <property type="match status" value="1"/>
</dbReference>
<dbReference type="Proteomes" id="UP001062165">
    <property type="component" value="Chromosome"/>
</dbReference>
<keyword evidence="1" id="KW-0732">Signal</keyword>
<gene>
    <name evidence="2" type="ORF">N7E81_13135</name>
</gene>
<evidence type="ECO:0000256" key="1">
    <source>
        <dbReference type="SAM" id="SignalP"/>
    </source>
</evidence>
<feature type="signal peptide" evidence="1">
    <location>
        <begin position="1"/>
        <end position="17"/>
    </location>
</feature>
<feature type="chain" id="PRO_5047351415" description="DUF4136 domain-containing protein" evidence="1">
    <location>
        <begin position="18"/>
        <end position="208"/>
    </location>
</feature>
<sequence>MKNILSLVLVIMVVASCAPKLSFTWTKPGYEVAKYQKIAIFSKTRNLQIASEFQDTMVDYLADKGITAVAGLSLFSPSQLETMDEGEIHMALLKEGVDGVISVAVVDKEKSTEYVTGTNTYMYGGYGGYGFGGYYGYRYGPGYYDPGHYQETTTFLLENHFYELKEADSKEEALLWASQSIISDPTKSIARTYSKLLVNTLIKEEIIK</sequence>
<evidence type="ECO:0008006" key="4">
    <source>
        <dbReference type="Google" id="ProtNLM"/>
    </source>
</evidence>
<reference evidence="2" key="1">
    <citation type="submission" date="2022-10" db="EMBL/GenBank/DDBJ databases">
        <title>Comparative genomics and taxonomic characterization of three novel marine species of genus Reichenbachiella exhibiting antioxidant and polysaccharide degradation activities.</title>
        <authorList>
            <person name="Muhammad N."/>
            <person name="Lee Y.-J."/>
            <person name="Ko J."/>
            <person name="Kim S.-G."/>
        </authorList>
    </citation>
    <scope>NUCLEOTIDE SEQUENCE</scope>
    <source>
        <strain evidence="2">Wsw4-B4</strain>
    </source>
</reference>
<keyword evidence="3" id="KW-1185">Reference proteome</keyword>
<organism evidence="2 3">
    <name type="scientific">Reichenbachiella carrageenanivorans</name>
    <dbReference type="NCBI Taxonomy" id="2979869"/>
    <lineage>
        <taxon>Bacteria</taxon>
        <taxon>Pseudomonadati</taxon>
        <taxon>Bacteroidota</taxon>
        <taxon>Cytophagia</taxon>
        <taxon>Cytophagales</taxon>
        <taxon>Reichenbachiellaceae</taxon>
        <taxon>Reichenbachiella</taxon>
    </lineage>
</organism>
<dbReference type="PROSITE" id="PS51257">
    <property type="entry name" value="PROKAR_LIPOPROTEIN"/>
    <property type="match status" value="1"/>
</dbReference>
<proteinExistence type="predicted"/>
<dbReference type="EMBL" id="CP106735">
    <property type="protein sequence ID" value="UXX78300.1"/>
    <property type="molecule type" value="Genomic_DNA"/>
</dbReference>
<dbReference type="RefSeq" id="WP_263050046.1">
    <property type="nucleotide sequence ID" value="NZ_CP106735.1"/>
</dbReference>
<evidence type="ECO:0000313" key="3">
    <source>
        <dbReference type="Proteomes" id="UP001062165"/>
    </source>
</evidence>
<name>A0ABY6CY51_9BACT</name>
<protein>
    <recommendedName>
        <fullName evidence="4">DUF4136 domain-containing protein</fullName>
    </recommendedName>
</protein>
<evidence type="ECO:0000313" key="2">
    <source>
        <dbReference type="EMBL" id="UXX78300.1"/>
    </source>
</evidence>
<accession>A0ABY6CY51</accession>